<reference evidence="2" key="1">
    <citation type="journal article" date="2023" name="Int. J. Syst. Evol. Microbiol.">
        <title>&lt;i&gt;Holtiella tumoricola&lt;/i&gt; gen. nov. sp. nov., isolated from a human clinical sample.</title>
        <authorList>
            <person name="Allen-Vercoe E."/>
            <person name="Daigneault M.C."/>
            <person name="Vancuren S.J."/>
            <person name="Cochrane K."/>
            <person name="O'Neal L.L."/>
            <person name="Sankaranarayanan K."/>
            <person name="Lawson P.A."/>
        </authorList>
    </citation>
    <scope>NUCLEOTIDE SEQUENCE</scope>
    <source>
        <strain evidence="2">CC70A</strain>
    </source>
</reference>
<evidence type="ECO:0000313" key="2">
    <source>
        <dbReference type="EMBL" id="MDA3729950.1"/>
    </source>
</evidence>
<sequence length="548" mass="62301">MLSTILLSSLEKVLPQEQPISTLVSQPSIFKNETFNFQVAYQSTDHAWLWRGPVTVSIDSPLKEYISVTSVGLVPSNYPCPPGSDEEYFTTMPCLLPDVLEPLDNDCIKIIPNHWKSLWIEVASTNTLPAGTHSITIIFQDASGAEVARETLNLEIIDGLLPKQTLLHTEWFHTDCIANFYNIDVFSERYWELVEAYMQTAATHGINMILTPLFTPPLDTEIGGERLTVQLVDVTVNNDTYSFNFDKLGRWIEAAKRVGIEYFEMSHLFTQWGAFAIPKIMANVNGELTQIFGWNTLAKDPAYKTFLDTFLPQLLQYLESYGLKDKCYFHISDEPSLEHLESYKFALSLVEKHLEGYPIIDALSNLEFYQTGALKLPIPANDHIHPFIEAGVPNLWTYYCCAQTNQVSNRFMALPSFRNRIIGLQLFKYDIVGFLHWGYNFYNTQYSKKAIDPYKITDAGSAFASGDSFLVYPGEDGTICSIRIKVFAEALYDLRAMQLLASLTSKEHVLELMEGTLDAPITFSSYPHDANYLLNFRDTINKEIKKYL</sequence>
<dbReference type="AlphaFoldDB" id="A0AA42IYF8"/>
<evidence type="ECO:0000259" key="1">
    <source>
        <dbReference type="Pfam" id="PF13320"/>
    </source>
</evidence>
<dbReference type="Pfam" id="PF13320">
    <property type="entry name" value="GH123_cat"/>
    <property type="match status" value="1"/>
</dbReference>
<name>A0AA42IYF8_9FIRM</name>
<proteinExistence type="predicted"/>
<keyword evidence="3" id="KW-1185">Reference proteome</keyword>
<accession>A0AA42IYF8</accession>
<dbReference type="InterPro" id="IPR025150">
    <property type="entry name" value="GH123_cat"/>
</dbReference>
<dbReference type="Proteomes" id="UP001169242">
    <property type="component" value="Unassembled WGS sequence"/>
</dbReference>
<dbReference type="EMBL" id="JAQIFT010000004">
    <property type="protein sequence ID" value="MDA3729950.1"/>
    <property type="molecule type" value="Genomic_DNA"/>
</dbReference>
<evidence type="ECO:0000313" key="3">
    <source>
        <dbReference type="Proteomes" id="UP001169242"/>
    </source>
</evidence>
<organism evidence="2 3">
    <name type="scientific">Holtiella tumoricola</name>
    <dbReference type="NCBI Taxonomy" id="3018743"/>
    <lineage>
        <taxon>Bacteria</taxon>
        <taxon>Bacillati</taxon>
        <taxon>Bacillota</taxon>
        <taxon>Clostridia</taxon>
        <taxon>Lachnospirales</taxon>
        <taxon>Cellulosilyticaceae</taxon>
        <taxon>Holtiella</taxon>
    </lineage>
</organism>
<protein>
    <submittedName>
        <fullName evidence="2">DUF4091 domain-containing protein</fullName>
    </submittedName>
</protein>
<comment type="caution">
    <text evidence="2">The sequence shown here is derived from an EMBL/GenBank/DDBJ whole genome shotgun (WGS) entry which is preliminary data.</text>
</comment>
<dbReference type="RefSeq" id="WP_271010716.1">
    <property type="nucleotide sequence ID" value="NZ_JAQIFT010000004.1"/>
</dbReference>
<feature type="domain" description="Glycoside hydrolase 123 catalytic" evidence="1">
    <location>
        <begin position="171"/>
        <end position="500"/>
    </location>
</feature>
<gene>
    <name evidence="2" type="ORF">PBV87_00285</name>
</gene>